<reference evidence="2" key="1">
    <citation type="journal article" date="2013" name="Nature">
        <title>Draft genome of the wheat A-genome progenitor Triticum urartu.</title>
        <authorList>
            <person name="Ling H.Q."/>
            <person name="Zhao S."/>
            <person name="Liu D."/>
            <person name="Wang J."/>
            <person name="Sun H."/>
            <person name="Zhang C."/>
            <person name="Fan H."/>
            <person name="Li D."/>
            <person name="Dong L."/>
            <person name="Tao Y."/>
            <person name="Gao C."/>
            <person name="Wu H."/>
            <person name="Li Y."/>
            <person name="Cui Y."/>
            <person name="Guo X."/>
            <person name="Zheng S."/>
            <person name="Wang B."/>
            <person name="Yu K."/>
            <person name="Liang Q."/>
            <person name="Yang W."/>
            <person name="Lou X."/>
            <person name="Chen J."/>
            <person name="Feng M."/>
            <person name="Jian J."/>
            <person name="Zhang X."/>
            <person name="Luo G."/>
            <person name="Jiang Y."/>
            <person name="Liu J."/>
            <person name="Wang Z."/>
            <person name="Sha Y."/>
            <person name="Zhang B."/>
            <person name="Wu H."/>
            <person name="Tang D."/>
            <person name="Shen Q."/>
            <person name="Xue P."/>
            <person name="Zou S."/>
            <person name="Wang X."/>
            <person name="Liu X."/>
            <person name="Wang F."/>
            <person name="Yang Y."/>
            <person name="An X."/>
            <person name="Dong Z."/>
            <person name="Zhang K."/>
            <person name="Zhang X."/>
            <person name="Luo M.C."/>
            <person name="Dvorak J."/>
            <person name="Tong Y."/>
            <person name="Wang J."/>
            <person name="Yang H."/>
            <person name="Li Z."/>
            <person name="Wang D."/>
            <person name="Zhang A."/>
            <person name="Wang J."/>
        </authorList>
    </citation>
    <scope>NUCLEOTIDE SEQUENCE</scope>
    <source>
        <strain evidence="2">cv. G1812</strain>
    </source>
</reference>
<organism evidence="1 2">
    <name type="scientific">Triticum urartu</name>
    <name type="common">Red wild einkorn</name>
    <name type="synonym">Crithodium urartu</name>
    <dbReference type="NCBI Taxonomy" id="4572"/>
    <lineage>
        <taxon>Eukaryota</taxon>
        <taxon>Viridiplantae</taxon>
        <taxon>Streptophyta</taxon>
        <taxon>Embryophyta</taxon>
        <taxon>Tracheophyta</taxon>
        <taxon>Spermatophyta</taxon>
        <taxon>Magnoliopsida</taxon>
        <taxon>Liliopsida</taxon>
        <taxon>Poales</taxon>
        <taxon>Poaceae</taxon>
        <taxon>BOP clade</taxon>
        <taxon>Pooideae</taxon>
        <taxon>Triticodae</taxon>
        <taxon>Triticeae</taxon>
        <taxon>Triticinae</taxon>
        <taxon>Triticum</taxon>
    </lineage>
</organism>
<evidence type="ECO:0000313" key="1">
    <source>
        <dbReference type="EnsemblPlants" id="TuG1812G0200005171.01.T01"/>
    </source>
</evidence>
<dbReference type="EnsemblPlants" id="TuG1812G0200005171.01.T01">
    <property type="protein sequence ID" value="TuG1812G0200005171.01.T01"/>
    <property type="gene ID" value="TuG1812G0200005171.01"/>
</dbReference>
<protein>
    <submittedName>
        <fullName evidence="1">Uncharacterized protein</fullName>
    </submittedName>
</protein>
<reference evidence="1" key="3">
    <citation type="submission" date="2022-06" db="UniProtKB">
        <authorList>
            <consortium name="EnsemblPlants"/>
        </authorList>
    </citation>
    <scope>IDENTIFICATION</scope>
</reference>
<dbReference type="Proteomes" id="UP000015106">
    <property type="component" value="Chromosome 2"/>
</dbReference>
<dbReference type="Gramene" id="TuG1812G0200005171.01.T01">
    <property type="protein sequence ID" value="TuG1812G0200005171.01.T01"/>
    <property type="gene ID" value="TuG1812G0200005171.01"/>
</dbReference>
<keyword evidence="2" id="KW-1185">Reference proteome</keyword>
<name>A0A8R7PJT2_TRIUA</name>
<accession>A0A8R7PJT2</accession>
<evidence type="ECO:0000313" key="2">
    <source>
        <dbReference type="Proteomes" id="UP000015106"/>
    </source>
</evidence>
<reference evidence="1" key="2">
    <citation type="submission" date="2018-03" db="EMBL/GenBank/DDBJ databases">
        <title>The Triticum urartu genome reveals the dynamic nature of wheat genome evolution.</title>
        <authorList>
            <person name="Ling H."/>
            <person name="Ma B."/>
            <person name="Shi X."/>
            <person name="Liu H."/>
            <person name="Dong L."/>
            <person name="Sun H."/>
            <person name="Cao Y."/>
            <person name="Gao Q."/>
            <person name="Zheng S."/>
            <person name="Li Y."/>
            <person name="Yu Y."/>
            <person name="Du H."/>
            <person name="Qi M."/>
            <person name="Li Y."/>
            <person name="Yu H."/>
            <person name="Cui Y."/>
            <person name="Wang N."/>
            <person name="Chen C."/>
            <person name="Wu H."/>
            <person name="Zhao Y."/>
            <person name="Zhang J."/>
            <person name="Li Y."/>
            <person name="Zhou W."/>
            <person name="Zhang B."/>
            <person name="Hu W."/>
            <person name="Eijk M."/>
            <person name="Tang J."/>
            <person name="Witsenboer H."/>
            <person name="Zhao S."/>
            <person name="Li Z."/>
            <person name="Zhang A."/>
            <person name="Wang D."/>
            <person name="Liang C."/>
        </authorList>
    </citation>
    <scope>NUCLEOTIDE SEQUENCE [LARGE SCALE GENOMIC DNA]</scope>
    <source>
        <strain evidence="1">cv. G1812</strain>
    </source>
</reference>
<dbReference type="AlphaFoldDB" id="A0A8R7PJT2"/>
<sequence>MEFLLQPIRSTAVMEEVNDSQLSMEPLHYPVMATEAEQLPAMANGSVEGQICAAEGGAVGDVEAEPQASKQSIGQIDPKTPGWTRRVRIGAAAPGRASCPGRISALEKAIRGFADQPGDMVIVPELGTSFDTLGGV</sequence>
<proteinExistence type="predicted"/>